<protein>
    <submittedName>
        <fullName evidence="11">Ovochymase-2</fullName>
    </submittedName>
</protein>
<keyword evidence="3 9" id="KW-0645">Protease</keyword>
<comment type="subcellular location">
    <subcellularLocation>
        <location evidence="1">Secreted</location>
    </subcellularLocation>
</comment>
<dbReference type="SUPFAM" id="SSF50494">
    <property type="entry name" value="Trypsin-like serine proteases"/>
    <property type="match status" value="1"/>
</dbReference>
<keyword evidence="8" id="KW-1015">Disulfide bond</keyword>
<dbReference type="InterPro" id="IPR018114">
    <property type="entry name" value="TRYPSIN_HIS"/>
</dbReference>
<comment type="caution">
    <text evidence="11">The sequence shown here is derived from an EMBL/GenBank/DDBJ whole genome shotgun (WGS) entry which is preliminary data.</text>
</comment>
<proteinExistence type="predicted"/>
<evidence type="ECO:0000256" key="5">
    <source>
        <dbReference type="ARBA" id="ARBA00022801"/>
    </source>
</evidence>
<dbReference type="InterPro" id="IPR043504">
    <property type="entry name" value="Peptidase_S1_PA_chymotrypsin"/>
</dbReference>
<dbReference type="Gene3D" id="2.40.10.10">
    <property type="entry name" value="Trypsin-like serine proteases"/>
    <property type="match status" value="1"/>
</dbReference>
<accession>A0AAV4I6S3</accession>
<dbReference type="AlphaFoldDB" id="A0AAV4I6S3"/>
<dbReference type="CDD" id="cd00190">
    <property type="entry name" value="Tryp_SPc"/>
    <property type="match status" value="1"/>
</dbReference>
<evidence type="ECO:0000256" key="1">
    <source>
        <dbReference type="ARBA" id="ARBA00004613"/>
    </source>
</evidence>
<dbReference type="Pfam" id="PF00089">
    <property type="entry name" value="Trypsin"/>
    <property type="match status" value="1"/>
</dbReference>
<dbReference type="PROSITE" id="PS00135">
    <property type="entry name" value="TRYPSIN_SER"/>
    <property type="match status" value="1"/>
</dbReference>
<dbReference type="GO" id="GO:0006508">
    <property type="term" value="P:proteolysis"/>
    <property type="evidence" value="ECO:0007669"/>
    <property type="project" value="UniProtKB-KW"/>
</dbReference>
<name>A0AAV4I6S3_9GAST</name>
<keyword evidence="7" id="KW-0865">Zymogen</keyword>
<organism evidence="11 12">
    <name type="scientific">Elysia marginata</name>
    <dbReference type="NCBI Taxonomy" id="1093978"/>
    <lineage>
        <taxon>Eukaryota</taxon>
        <taxon>Metazoa</taxon>
        <taxon>Spiralia</taxon>
        <taxon>Lophotrochozoa</taxon>
        <taxon>Mollusca</taxon>
        <taxon>Gastropoda</taxon>
        <taxon>Heterobranchia</taxon>
        <taxon>Euthyneura</taxon>
        <taxon>Panpulmonata</taxon>
        <taxon>Sacoglossa</taxon>
        <taxon>Placobranchoidea</taxon>
        <taxon>Plakobranchidae</taxon>
        <taxon>Elysia</taxon>
    </lineage>
</organism>
<dbReference type="Proteomes" id="UP000762676">
    <property type="component" value="Unassembled WGS sequence"/>
</dbReference>
<dbReference type="InterPro" id="IPR009003">
    <property type="entry name" value="Peptidase_S1_PA"/>
</dbReference>
<evidence type="ECO:0000256" key="6">
    <source>
        <dbReference type="ARBA" id="ARBA00022825"/>
    </source>
</evidence>
<dbReference type="PANTHER" id="PTHR24253">
    <property type="entry name" value="TRANSMEMBRANE PROTEASE SERINE"/>
    <property type="match status" value="1"/>
</dbReference>
<keyword evidence="6 9" id="KW-0720">Serine protease</keyword>
<sequence>MTCMFTSSILHSSFLTEATCNYMRALPTGRIIGGTATRHGEFPWLAMLLKKGAYHCTCNILDSNHCLTAAHCFESSEPFVNYEVIAGKYTFDLNVIDAGQQKVSVANVTIHDAYNSERKENDLAVVRLSGTLTWSTYVMPACLPRRDELLPRFCVVAGWGEIQSGRLPSVLMKVEMQAYTNERCLRVFSSTASASLYTYVSENTVCAANGLLGGRDACRGDSGGPLMCMQRTSSGSAAYFIFGTVSNGNQCARPGEPGVYMDVREYLAWIQRAIAASP</sequence>
<dbReference type="GO" id="GO:0005576">
    <property type="term" value="C:extracellular region"/>
    <property type="evidence" value="ECO:0007669"/>
    <property type="project" value="UniProtKB-SubCell"/>
</dbReference>
<dbReference type="EMBL" id="BMAT01009377">
    <property type="protein sequence ID" value="GFS05258.1"/>
    <property type="molecule type" value="Genomic_DNA"/>
</dbReference>
<keyword evidence="2" id="KW-0964">Secreted</keyword>
<keyword evidence="4" id="KW-0732">Signal</keyword>
<keyword evidence="12" id="KW-1185">Reference proteome</keyword>
<evidence type="ECO:0000256" key="4">
    <source>
        <dbReference type="ARBA" id="ARBA00022729"/>
    </source>
</evidence>
<evidence type="ECO:0000256" key="2">
    <source>
        <dbReference type="ARBA" id="ARBA00022525"/>
    </source>
</evidence>
<dbReference type="PROSITE" id="PS50240">
    <property type="entry name" value="TRYPSIN_DOM"/>
    <property type="match status" value="1"/>
</dbReference>
<feature type="domain" description="Peptidase S1" evidence="10">
    <location>
        <begin position="31"/>
        <end position="275"/>
    </location>
</feature>
<dbReference type="InterPro" id="IPR033116">
    <property type="entry name" value="TRYPSIN_SER"/>
</dbReference>
<dbReference type="InterPro" id="IPR001254">
    <property type="entry name" value="Trypsin_dom"/>
</dbReference>
<evidence type="ECO:0000313" key="11">
    <source>
        <dbReference type="EMBL" id="GFS05258.1"/>
    </source>
</evidence>
<evidence type="ECO:0000259" key="10">
    <source>
        <dbReference type="PROSITE" id="PS50240"/>
    </source>
</evidence>
<keyword evidence="5 9" id="KW-0378">Hydrolase</keyword>
<evidence type="ECO:0000256" key="3">
    <source>
        <dbReference type="ARBA" id="ARBA00022670"/>
    </source>
</evidence>
<evidence type="ECO:0000256" key="8">
    <source>
        <dbReference type="ARBA" id="ARBA00023157"/>
    </source>
</evidence>
<dbReference type="InterPro" id="IPR001314">
    <property type="entry name" value="Peptidase_S1A"/>
</dbReference>
<dbReference type="PRINTS" id="PR00722">
    <property type="entry name" value="CHYMOTRYPSIN"/>
</dbReference>
<evidence type="ECO:0000256" key="7">
    <source>
        <dbReference type="ARBA" id="ARBA00023145"/>
    </source>
</evidence>
<dbReference type="PROSITE" id="PS00134">
    <property type="entry name" value="TRYPSIN_HIS"/>
    <property type="match status" value="1"/>
</dbReference>
<evidence type="ECO:0000256" key="9">
    <source>
        <dbReference type="RuleBase" id="RU363034"/>
    </source>
</evidence>
<dbReference type="PANTHER" id="PTHR24253:SF153">
    <property type="entry name" value="SERINE PROTEASE HEPSIN"/>
    <property type="match status" value="1"/>
</dbReference>
<dbReference type="GO" id="GO:0004252">
    <property type="term" value="F:serine-type endopeptidase activity"/>
    <property type="evidence" value="ECO:0007669"/>
    <property type="project" value="InterPro"/>
</dbReference>
<reference evidence="11 12" key="1">
    <citation type="journal article" date="2021" name="Elife">
        <title>Chloroplast acquisition without the gene transfer in kleptoplastic sea slugs, Plakobranchus ocellatus.</title>
        <authorList>
            <person name="Maeda T."/>
            <person name="Takahashi S."/>
            <person name="Yoshida T."/>
            <person name="Shimamura S."/>
            <person name="Takaki Y."/>
            <person name="Nagai Y."/>
            <person name="Toyoda A."/>
            <person name="Suzuki Y."/>
            <person name="Arimoto A."/>
            <person name="Ishii H."/>
            <person name="Satoh N."/>
            <person name="Nishiyama T."/>
            <person name="Hasebe M."/>
            <person name="Maruyama T."/>
            <person name="Minagawa J."/>
            <person name="Obokata J."/>
            <person name="Shigenobu S."/>
        </authorList>
    </citation>
    <scope>NUCLEOTIDE SEQUENCE [LARGE SCALE GENOMIC DNA]</scope>
</reference>
<dbReference type="SMART" id="SM00020">
    <property type="entry name" value="Tryp_SPc"/>
    <property type="match status" value="1"/>
</dbReference>
<dbReference type="FunFam" id="2.40.10.10:FF:000146">
    <property type="entry name" value="Serine protease 53"/>
    <property type="match status" value="1"/>
</dbReference>
<evidence type="ECO:0000313" key="12">
    <source>
        <dbReference type="Proteomes" id="UP000762676"/>
    </source>
</evidence>
<gene>
    <name evidence="11" type="ORF">ElyMa_004677000</name>
</gene>